<keyword evidence="6 9" id="KW-0249">Electron transport</keyword>
<evidence type="ECO:0000256" key="6">
    <source>
        <dbReference type="ARBA" id="ARBA00022982"/>
    </source>
</evidence>
<evidence type="ECO:0000256" key="2">
    <source>
        <dbReference type="ARBA" id="ARBA00022448"/>
    </source>
</evidence>
<keyword evidence="3 9" id="KW-0679">Respiratory chain</keyword>
<dbReference type="Pfam" id="PF04800">
    <property type="entry name" value="NDUS4"/>
    <property type="match status" value="1"/>
</dbReference>
<accession>A0AA88WNQ3</accession>
<dbReference type="InterPro" id="IPR038532">
    <property type="entry name" value="NDUFS4-like_sf"/>
</dbReference>
<feature type="non-terminal residue" evidence="10">
    <location>
        <position position="298"/>
    </location>
</feature>
<evidence type="ECO:0000313" key="11">
    <source>
        <dbReference type="Proteomes" id="UP001188597"/>
    </source>
</evidence>
<gene>
    <name evidence="10" type="ORF">RJ639_038221</name>
</gene>
<evidence type="ECO:0000256" key="5">
    <source>
        <dbReference type="ARBA" id="ARBA00022946"/>
    </source>
</evidence>
<dbReference type="PANTHER" id="PTHR12219:SF8">
    <property type="entry name" value="NADH DEHYDROGENASE [UBIQUINONE] IRON-SULFUR PROTEIN 4, MITOCHONDRIAL"/>
    <property type="match status" value="1"/>
</dbReference>
<protein>
    <recommendedName>
        <fullName evidence="9">NADH dehydrogenase [ubiquinone] iron-sulfur protein 4, mitochondrial</fullName>
    </recommendedName>
</protein>
<dbReference type="FunFam" id="3.30.160.190:FF:000002">
    <property type="entry name" value="NADH dehydrogenase [ubiquinone] iron-sulfur protein 4"/>
    <property type="match status" value="1"/>
</dbReference>
<dbReference type="PANTHER" id="PTHR12219">
    <property type="entry name" value="NADH-UBIQUINONE OXIDOREDUCTASE"/>
    <property type="match status" value="1"/>
</dbReference>
<dbReference type="Gene3D" id="3.30.160.190">
    <property type="entry name" value="atu1810 like domain"/>
    <property type="match status" value="1"/>
</dbReference>
<keyword evidence="11" id="KW-1185">Reference proteome</keyword>
<evidence type="ECO:0000256" key="9">
    <source>
        <dbReference type="RuleBase" id="RU367010"/>
    </source>
</evidence>
<dbReference type="GO" id="GO:0022900">
    <property type="term" value="P:electron transport chain"/>
    <property type="evidence" value="ECO:0007669"/>
    <property type="project" value="InterPro"/>
</dbReference>
<evidence type="ECO:0000256" key="4">
    <source>
        <dbReference type="ARBA" id="ARBA00022792"/>
    </source>
</evidence>
<keyword evidence="5 9" id="KW-0809">Transit peptide</keyword>
<reference evidence="10" key="1">
    <citation type="submission" date="2022-12" db="EMBL/GenBank/DDBJ databases">
        <title>Draft genome assemblies for two species of Escallonia (Escalloniales).</title>
        <authorList>
            <person name="Chanderbali A."/>
            <person name="Dervinis C."/>
            <person name="Anghel I."/>
            <person name="Soltis D."/>
            <person name="Soltis P."/>
            <person name="Zapata F."/>
        </authorList>
    </citation>
    <scope>NUCLEOTIDE SEQUENCE</scope>
    <source>
        <strain evidence="10">UCBG64.0493</strain>
        <tissue evidence="10">Leaf</tissue>
    </source>
</reference>
<keyword evidence="2 9" id="KW-0813">Transport</keyword>
<dbReference type="Proteomes" id="UP001188597">
    <property type="component" value="Unassembled WGS sequence"/>
</dbReference>
<comment type="function">
    <text evidence="9">Accessory subunit of the mitochondrial membrane respiratory chain NADH dehydrogenase (Complex I), that is believed not to be involved in catalysis. Complex I functions in the transfer of electrons from NADH to the respiratory chain. The immediate electron acceptor for the enzyme is believed to be ubiquinone.</text>
</comment>
<keyword evidence="4 9" id="KW-0999">Mitochondrion inner membrane</keyword>
<organism evidence="10 11">
    <name type="scientific">Escallonia herrerae</name>
    <dbReference type="NCBI Taxonomy" id="1293975"/>
    <lineage>
        <taxon>Eukaryota</taxon>
        <taxon>Viridiplantae</taxon>
        <taxon>Streptophyta</taxon>
        <taxon>Embryophyta</taxon>
        <taxon>Tracheophyta</taxon>
        <taxon>Spermatophyta</taxon>
        <taxon>Magnoliopsida</taxon>
        <taxon>eudicotyledons</taxon>
        <taxon>Gunneridae</taxon>
        <taxon>Pentapetalae</taxon>
        <taxon>asterids</taxon>
        <taxon>campanulids</taxon>
        <taxon>Escalloniales</taxon>
        <taxon>Escalloniaceae</taxon>
        <taxon>Escallonia</taxon>
    </lineage>
</organism>
<dbReference type="GO" id="GO:0005743">
    <property type="term" value="C:mitochondrial inner membrane"/>
    <property type="evidence" value="ECO:0007669"/>
    <property type="project" value="UniProtKB-SubCell"/>
</dbReference>
<evidence type="ECO:0000256" key="8">
    <source>
        <dbReference type="ARBA" id="ARBA00023136"/>
    </source>
</evidence>
<evidence type="ECO:0000313" key="10">
    <source>
        <dbReference type="EMBL" id="KAK3029779.1"/>
    </source>
</evidence>
<sequence>RSERGGRRWQVLSAAASSWLVFIDRLVETKPGDVGTISGIPEQHLRRRVIIYSPARTASQQGSGKVGKWKVDFLSTQKYDLLSSYLMWENPLMGWTSTGDPYANVGEAGLSFDSEEAAKEFAEKHGWDYMVKKPHTPLLKDNLIASQKVSIELFTPFFPHSILTQQENPLEQIGVGPGSSQMLRMLMLEPTGRTGCGAITLVVVRSCSCCRKFFSSGSSASTFKSITPVWPPLGSMPLSTCVMDGWLVAIVSSGGQGRRGSVTSVVGSVTWFSRTPFIRVPVAAAVVTVDAKFLTEGS</sequence>
<name>A0AA88WNQ3_9ASTE</name>
<comment type="caution">
    <text evidence="10">The sequence shown here is derived from an EMBL/GenBank/DDBJ whole genome shotgun (WGS) entry which is preliminary data.</text>
</comment>
<proteinExistence type="inferred from homology"/>
<dbReference type="AlphaFoldDB" id="A0AA88WNQ3"/>
<comment type="similarity">
    <text evidence="1 9">Belongs to the complex I NDUFS4 subunit family.</text>
</comment>
<evidence type="ECO:0000256" key="7">
    <source>
        <dbReference type="ARBA" id="ARBA00023128"/>
    </source>
</evidence>
<keyword evidence="7 9" id="KW-0496">Mitochondrion</keyword>
<evidence type="ECO:0000256" key="1">
    <source>
        <dbReference type="ARBA" id="ARBA00005882"/>
    </source>
</evidence>
<keyword evidence="8 9" id="KW-0472">Membrane</keyword>
<comment type="subcellular location">
    <subcellularLocation>
        <location evidence="9">Mitochondrion inner membrane</location>
        <topology evidence="9">Peripheral membrane protein</topology>
        <orientation evidence="9">Matrix side</orientation>
    </subcellularLocation>
</comment>
<dbReference type="EMBL" id="JAVXUP010000364">
    <property type="protein sequence ID" value="KAK3029779.1"/>
    <property type="molecule type" value="Genomic_DNA"/>
</dbReference>
<evidence type="ECO:0000256" key="3">
    <source>
        <dbReference type="ARBA" id="ARBA00022660"/>
    </source>
</evidence>
<dbReference type="InterPro" id="IPR006885">
    <property type="entry name" value="NADH_UbQ_FeS_4_mit-like"/>
</dbReference>